<dbReference type="InterPro" id="IPR001296">
    <property type="entry name" value="Glyco_trans_1"/>
</dbReference>
<dbReference type="InterPro" id="IPR028098">
    <property type="entry name" value="Glyco_trans_4-like_N"/>
</dbReference>
<keyword evidence="1" id="KW-0328">Glycosyltransferase</keyword>
<proteinExistence type="predicted"/>
<keyword evidence="4" id="KW-0934">Plastid</keyword>
<evidence type="ECO:0000259" key="3">
    <source>
        <dbReference type="Pfam" id="PF13439"/>
    </source>
</evidence>
<feature type="domain" description="Glycosyltransferase subfamily 4-like N-terminal" evidence="3">
    <location>
        <begin position="17"/>
        <end position="159"/>
    </location>
</feature>
<organism evidence="4 5">
    <name type="scientific">Cyanidioschyzon merolae (strain NIES-3377 / 10D)</name>
    <name type="common">Unicellular red alga</name>
    <dbReference type="NCBI Taxonomy" id="280699"/>
    <lineage>
        <taxon>Eukaryota</taxon>
        <taxon>Rhodophyta</taxon>
        <taxon>Bangiophyceae</taxon>
        <taxon>Cyanidiales</taxon>
        <taxon>Cyanidiaceae</taxon>
        <taxon>Cyanidioschyzon</taxon>
    </lineage>
</organism>
<keyword evidence="4" id="KW-0150">Chloroplast</keyword>
<keyword evidence="5" id="KW-1185">Reference proteome</keyword>
<dbReference type="Pfam" id="PF13439">
    <property type="entry name" value="Glyco_transf_4"/>
    <property type="match status" value="1"/>
</dbReference>
<dbReference type="Pfam" id="PF00534">
    <property type="entry name" value="Glycos_transf_1"/>
    <property type="match status" value="1"/>
</dbReference>
<dbReference type="OMA" id="HIAWLGK"/>
<keyword evidence="4" id="KW-0808">Transferase</keyword>
<dbReference type="KEGG" id="cme:CymeCp100"/>
<geneLocation type="chloroplast" evidence="4"/>
<dbReference type="EMBL" id="AB002583">
    <property type="protein sequence ID" value="BAC76194.1"/>
    <property type="molecule type" value="Genomic_DNA"/>
</dbReference>
<name>Q85FZ8_CYAM1</name>
<evidence type="ECO:0000313" key="4">
    <source>
        <dbReference type="EMBL" id="BAC76194.1"/>
    </source>
</evidence>
<dbReference type="InterPro" id="IPR050194">
    <property type="entry name" value="Glycosyltransferase_grp1"/>
</dbReference>
<gene>
    <name evidence="4" type="primary">ycf82</name>
</gene>
<sequence>MRVMWLGKQVPFCGNVTYSKQITQMLEARGYQIHFLAQESLACFYQSQIYTWPSLEAAKQFQKQLAEFQPHVLHVSLTLSPLDFLLPEISPVPLVATFHPPFTWLPNLMQQQVATYVMYAPFLSRYHAIIVFSPKHRQLLLQLGIPDKKIVCIPNGIDHYKYRPSYGKGKQEQNDCVFIYQGRISVEKNLPALLKAWKQQKMGWRAQLWLIGYGAQIRGLMHHYTAADGIRWLGVVKNENRRIHMIHHGDVFMLPSWVEGLSLALLEAFSCGLVCIATDAGADAEVLEPNLGVVLNPKQVNCQLEGVLPLLVEQAELRKLLSHKSREKLLRKYALMTNVLYLDFVYRSVKGDPKGDPQGDSHVELDSRPNI</sequence>
<dbReference type="CAZy" id="GT4">
    <property type="family name" value="Glycosyltransferase Family 4"/>
</dbReference>
<dbReference type="STRING" id="280699.Q85FZ8"/>
<evidence type="ECO:0000256" key="1">
    <source>
        <dbReference type="ARBA" id="ARBA00022676"/>
    </source>
</evidence>
<dbReference type="AlphaFoldDB" id="Q85FZ8"/>
<dbReference type="CDD" id="cd03801">
    <property type="entry name" value="GT4_PimA-like"/>
    <property type="match status" value="1"/>
</dbReference>
<dbReference type="PANTHER" id="PTHR45947:SF11">
    <property type="entry name" value="SLR1508 PROTEIN"/>
    <property type="match status" value="1"/>
</dbReference>
<protein>
    <submittedName>
        <fullName evidence="4">Probable glycosyl transferase</fullName>
    </submittedName>
</protein>
<dbReference type="Proteomes" id="UP000007014">
    <property type="component" value="Chloroplast"/>
</dbReference>
<dbReference type="Gene3D" id="3.40.50.2000">
    <property type="entry name" value="Glycogen Phosphorylase B"/>
    <property type="match status" value="2"/>
</dbReference>
<dbReference type="HOGENOM" id="CLU_009583_2_2_1"/>
<dbReference type="Gramene" id="CMV121CT">
    <property type="protein sequence ID" value="CMV121CT"/>
    <property type="gene ID" value="CMV121C"/>
</dbReference>
<dbReference type="PANTHER" id="PTHR45947">
    <property type="entry name" value="SULFOQUINOVOSYL TRANSFERASE SQD2"/>
    <property type="match status" value="1"/>
</dbReference>
<feature type="domain" description="Glycosyl transferase family 1" evidence="2">
    <location>
        <begin position="172"/>
        <end position="326"/>
    </location>
</feature>
<reference evidence="4" key="1">
    <citation type="journal article" date="2003" name="DNA Res.">
        <title>Complete sequence and analysis of the plastid genome of the unicellular red alga Cyanidioschyzon merolae.</title>
        <authorList>
            <person name="Ohta N."/>
            <person name="Matsuzaki M."/>
            <person name="Misumi O."/>
            <person name="Miyagishima S."/>
            <person name="Nozaki H."/>
            <person name="Tanaka K."/>
            <person name="Shin-i T."/>
            <person name="Kohara Y."/>
            <person name="Kuroiwa T."/>
        </authorList>
    </citation>
    <scope>NUCLEOTIDE SEQUENCE [LARGE SCALE GENOMIC DNA]</scope>
    <source>
        <strain evidence="4">10D</strain>
    </source>
</reference>
<dbReference type="SUPFAM" id="SSF53756">
    <property type="entry name" value="UDP-Glycosyltransferase/glycogen phosphorylase"/>
    <property type="match status" value="1"/>
</dbReference>
<evidence type="ECO:0000259" key="2">
    <source>
        <dbReference type="Pfam" id="PF00534"/>
    </source>
</evidence>
<dbReference type="GeneID" id="845092"/>
<evidence type="ECO:0000313" key="5">
    <source>
        <dbReference type="Proteomes" id="UP000007014"/>
    </source>
</evidence>
<accession>Q85FZ8</accession>
<dbReference type="RefSeq" id="NP_849032.1">
    <property type="nucleotide sequence ID" value="NC_004799.1"/>
</dbReference>
<dbReference type="GO" id="GO:0016757">
    <property type="term" value="F:glycosyltransferase activity"/>
    <property type="evidence" value="ECO:0007669"/>
    <property type="project" value="UniProtKB-KW"/>
</dbReference>